<dbReference type="GO" id="GO:0005768">
    <property type="term" value="C:endosome"/>
    <property type="evidence" value="ECO:0007669"/>
    <property type="project" value="UniProtKB-SubCell"/>
</dbReference>
<proteinExistence type="inferred from homology"/>
<dbReference type="PANTHER" id="PTHR37787">
    <property type="entry name" value="BIOGENESIS OF LYSOSOME-RELATED ORGANELLES COMPLEX 1 SUBUNIT KXD1"/>
    <property type="match status" value="1"/>
</dbReference>
<keyword evidence="11" id="KW-1185">Reference proteome</keyword>
<sequence length="234" mass="25802">MSDNAHMDIRRSHTPSISSRTFVIPEPAETRSSHERTPSQDDNARGGSYSDSDSSSSSSALDDEDELADDGSGAGDAHSDAAESAVSSGFTEASTDEFLNEAIPMAKNGSVLESYGDEAPTAMIDVSKYIFDSLSHAMENVDFSETLALQTKMSGTINFKSLELKELIDQTQTTLAQLRQRYDSGIIVSNKLRDNIAYSRKKIEEINSLLRTDFPIEFNEARDKILERHFNDDK</sequence>
<feature type="compositionally biased region" description="Basic and acidic residues" evidence="8">
    <location>
        <begin position="28"/>
        <end position="44"/>
    </location>
</feature>
<evidence type="ECO:0000256" key="3">
    <source>
        <dbReference type="ARBA" id="ARBA00005913"/>
    </source>
</evidence>
<comment type="caution">
    <text evidence="10">The sequence shown here is derived from an EMBL/GenBank/DDBJ whole genome shotgun (WGS) entry which is preliminary data.</text>
</comment>
<dbReference type="GO" id="GO:0007032">
    <property type="term" value="P:endosome organization"/>
    <property type="evidence" value="ECO:0007669"/>
    <property type="project" value="TreeGrafter"/>
</dbReference>
<dbReference type="GO" id="GO:0031083">
    <property type="term" value="C:BLOC-1 complex"/>
    <property type="evidence" value="ECO:0007669"/>
    <property type="project" value="TreeGrafter"/>
</dbReference>
<dbReference type="EMBL" id="BTGD01000003">
    <property type="protein sequence ID" value="GMM54514.1"/>
    <property type="molecule type" value="Genomic_DNA"/>
</dbReference>
<dbReference type="Pfam" id="PF10241">
    <property type="entry name" value="KxDL"/>
    <property type="match status" value="1"/>
</dbReference>
<reference evidence="10 11" key="1">
    <citation type="journal article" date="2023" name="Elife">
        <title>Identification of key yeast species and microbe-microbe interactions impacting larval growth of Drosophila in the wild.</title>
        <authorList>
            <person name="Mure A."/>
            <person name="Sugiura Y."/>
            <person name="Maeda R."/>
            <person name="Honda K."/>
            <person name="Sakurai N."/>
            <person name="Takahashi Y."/>
            <person name="Watada M."/>
            <person name="Katoh T."/>
            <person name="Gotoh A."/>
            <person name="Gotoh Y."/>
            <person name="Taniguchi I."/>
            <person name="Nakamura K."/>
            <person name="Hayashi T."/>
            <person name="Katayama T."/>
            <person name="Uemura T."/>
            <person name="Hattori Y."/>
        </authorList>
    </citation>
    <scope>NUCLEOTIDE SEQUENCE [LARGE SCALE GENOMIC DNA]</scope>
    <source>
        <strain evidence="10 11">KH-74</strain>
    </source>
</reference>
<evidence type="ECO:0000256" key="4">
    <source>
        <dbReference type="ARBA" id="ARBA00016207"/>
    </source>
</evidence>
<dbReference type="InterPro" id="IPR051390">
    <property type="entry name" value="BLOC-1_subunit_KXD1"/>
</dbReference>
<accession>A0AAV5RVF2</accession>
<dbReference type="AlphaFoldDB" id="A0AAV5RVF2"/>
<organism evidence="10 11">
    <name type="scientific">Maudiozyma humilis</name>
    <name type="common">Sour dough yeast</name>
    <name type="synonym">Kazachstania humilis</name>
    <dbReference type="NCBI Taxonomy" id="51915"/>
    <lineage>
        <taxon>Eukaryota</taxon>
        <taxon>Fungi</taxon>
        <taxon>Dikarya</taxon>
        <taxon>Ascomycota</taxon>
        <taxon>Saccharomycotina</taxon>
        <taxon>Saccharomycetes</taxon>
        <taxon>Saccharomycetales</taxon>
        <taxon>Saccharomycetaceae</taxon>
        <taxon>Maudiozyma</taxon>
    </lineage>
</organism>
<evidence type="ECO:0000256" key="8">
    <source>
        <dbReference type="SAM" id="MobiDB-lite"/>
    </source>
</evidence>
<dbReference type="InterPro" id="IPR019371">
    <property type="entry name" value="KxDL_dom"/>
</dbReference>
<evidence type="ECO:0000313" key="11">
    <source>
        <dbReference type="Proteomes" id="UP001377567"/>
    </source>
</evidence>
<evidence type="ECO:0000256" key="7">
    <source>
        <dbReference type="ARBA" id="ARBA00029808"/>
    </source>
</evidence>
<comment type="subcellular location">
    <subcellularLocation>
        <location evidence="2">Endosome</location>
    </subcellularLocation>
</comment>
<evidence type="ECO:0000256" key="6">
    <source>
        <dbReference type="ARBA" id="ARBA00022753"/>
    </source>
</evidence>
<evidence type="ECO:0000313" key="10">
    <source>
        <dbReference type="EMBL" id="GMM54514.1"/>
    </source>
</evidence>
<evidence type="ECO:0000259" key="9">
    <source>
        <dbReference type="Pfam" id="PF10241"/>
    </source>
</evidence>
<evidence type="ECO:0000256" key="5">
    <source>
        <dbReference type="ARBA" id="ARBA00022448"/>
    </source>
</evidence>
<dbReference type="Proteomes" id="UP001377567">
    <property type="component" value="Unassembled WGS sequence"/>
</dbReference>
<dbReference type="GO" id="GO:0032880">
    <property type="term" value="P:regulation of protein localization"/>
    <property type="evidence" value="ECO:0007669"/>
    <property type="project" value="TreeGrafter"/>
</dbReference>
<comment type="similarity">
    <text evidence="3">Belongs to the KXD1 family.</text>
</comment>
<gene>
    <name evidence="10" type="ORF">DAKH74_011300</name>
</gene>
<feature type="region of interest" description="Disordered" evidence="8">
    <location>
        <begin position="1"/>
        <end position="91"/>
    </location>
</feature>
<keyword evidence="5" id="KW-0813">Transport</keyword>
<keyword evidence="6" id="KW-0967">Endosome</keyword>
<feature type="compositionally biased region" description="Low complexity" evidence="8">
    <location>
        <begin position="46"/>
        <end position="60"/>
    </location>
</feature>
<feature type="compositionally biased region" description="Basic and acidic residues" evidence="8">
    <location>
        <begin position="1"/>
        <end position="11"/>
    </location>
</feature>
<dbReference type="PANTHER" id="PTHR37787:SF1">
    <property type="entry name" value="BIOGENESIS OF LYSOSOME-RELATED ORGANELLES COMPLEX 1 SUBUNIT KXD1"/>
    <property type="match status" value="1"/>
</dbReference>
<feature type="domain" description="KxDL" evidence="9">
    <location>
        <begin position="133"/>
        <end position="218"/>
    </location>
</feature>
<protein>
    <recommendedName>
        <fullName evidence="4">Biogenesis of lysosome-related organelles complex 1 subunit KXD1</fullName>
    </recommendedName>
    <alternativeName>
        <fullName evidence="7">KxDL homolog</fullName>
    </alternativeName>
</protein>
<comment type="function">
    <text evidence="1">Component of the biogenesis of lysosome-related organelles complex-1 (BLOC-1) involved in endosomal cargo sorting.</text>
</comment>
<evidence type="ECO:0000256" key="2">
    <source>
        <dbReference type="ARBA" id="ARBA00004177"/>
    </source>
</evidence>
<name>A0AAV5RVF2_MAUHU</name>
<evidence type="ECO:0000256" key="1">
    <source>
        <dbReference type="ARBA" id="ARBA00002069"/>
    </source>
</evidence>